<accession>A0ABX5MA47</accession>
<gene>
    <name evidence="3" type="ORF">C8R14_1052</name>
</gene>
<dbReference type="RefSeq" id="WP_011634061.1">
    <property type="nucleotide sequence ID" value="NZ_FNNM01000009.1"/>
</dbReference>
<proteinExistence type="predicted"/>
<evidence type="ECO:0000313" key="4">
    <source>
        <dbReference type="Proteomes" id="UP000247780"/>
    </source>
</evidence>
<keyword evidence="2" id="KW-1133">Transmembrane helix</keyword>
<organism evidence="3 4">
    <name type="scientific">Nitrosomonas eutropha</name>
    <dbReference type="NCBI Taxonomy" id="916"/>
    <lineage>
        <taxon>Bacteria</taxon>
        <taxon>Pseudomonadati</taxon>
        <taxon>Pseudomonadota</taxon>
        <taxon>Betaproteobacteria</taxon>
        <taxon>Nitrosomonadales</taxon>
        <taxon>Nitrosomonadaceae</taxon>
        <taxon>Nitrosomonas</taxon>
    </lineage>
</organism>
<reference evidence="3 4" key="1">
    <citation type="submission" date="2018-04" db="EMBL/GenBank/DDBJ databases">
        <title>Active sludge and wastewater microbial communities from Klosterneuburg, Austria.</title>
        <authorList>
            <person name="Wagner M."/>
        </authorList>
    </citation>
    <scope>NUCLEOTIDE SEQUENCE [LARGE SCALE GENOMIC DNA]</scope>
    <source>
        <strain evidence="3 4">Nm 57</strain>
    </source>
</reference>
<feature type="transmembrane region" description="Helical" evidence="2">
    <location>
        <begin position="12"/>
        <end position="37"/>
    </location>
</feature>
<evidence type="ECO:0000256" key="2">
    <source>
        <dbReference type="SAM" id="Phobius"/>
    </source>
</evidence>
<keyword evidence="2" id="KW-0812">Transmembrane</keyword>
<feature type="coiled-coil region" evidence="1">
    <location>
        <begin position="95"/>
        <end position="122"/>
    </location>
</feature>
<evidence type="ECO:0000313" key="3">
    <source>
        <dbReference type="EMBL" id="PXV83399.1"/>
    </source>
</evidence>
<dbReference type="EMBL" id="QICQ01000005">
    <property type="protein sequence ID" value="PXV83399.1"/>
    <property type="molecule type" value="Genomic_DNA"/>
</dbReference>
<keyword evidence="1" id="KW-0175">Coiled coil</keyword>
<protein>
    <recommendedName>
        <fullName evidence="5">Arginine N-succinyltransferase</fullName>
    </recommendedName>
</protein>
<evidence type="ECO:0000256" key="1">
    <source>
        <dbReference type="SAM" id="Coils"/>
    </source>
</evidence>
<keyword evidence="2" id="KW-0472">Membrane</keyword>
<sequence>MNSTEEIGKKAAIHWSHVLLIVLATIVLTVAGTYWVLRTYIFVSSFEPVELSQREEKTLQQKLRSIGYDFSFSSPKASQNSKYKEGFLKPEAYSEQGAKREISFTEREINALLAKNTDLAQKLAIDFTNDLVSAKLLLPLEEDFPVLGGKTLRLNAGLGMAYRDNKPVIVLKGVSIMGVPIPNAWLGGLKNIDLVSEFGVDPGFWQSFAEGVEHIQVTDGKIDIRLKE</sequence>
<name>A0ABX5MA47_9PROT</name>
<dbReference type="Proteomes" id="UP000247780">
    <property type="component" value="Unassembled WGS sequence"/>
</dbReference>
<evidence type="ECO:0008006" key="5">
    <source>
        <dbReference type="Google" id="ProtNLM"/>
    </source>
</evidence>
<keyword evidence="4" id="KW-1185">Reference proteome</keyword>
<comment type="caution">
    <text evidence="3">The sequence shown here is derived from an EMBL/GenBank/DDBJ whole genome shotgun (WGS) entry which is preliminary data.</text>
</comment>